<evidence type="ECO:0000313" key="13">
    <source>
        <dbReference type="Proteomes" id="UP000283701"/>
    </source>
</evidence>
<dbReference type="EMBL" id="QSIQ01000037">
    <property type="protein sequence ID" value="RHC99149.1"/>
    <property type="molecule type" value="Genomic_DNA"/>
</dbReference>
<accession>A0A174CXU9</accession>
<sequence>MKGYIEERAIEIARYIIDNNTTVRQAAKHFGISKSTVHKDVTERLEKINASLAAETRKVLDVNKSERHIRGGLATKEKYLHMHG</sequence>
<dbReference type="InterPro" id="IPR014208">
    <property type="entry name" value="Spore_III_D"/>
</dbReference>
<dbReference type="RefSeq" id="WP_055040708.1">
    <property type="nucleotide sequence ID" value="NZ_CABJFX010000008.1"/>
</dbReference>
<dbReference type="Pfam" id="PF12116">
    <property type="entry name" value="SpoIIID"/>
    <property type="match status" value="1"/>
</dbReference>
<reference evidence="9 10" key="1">
    <citation type="submission" date="2015-09" db="EMBL/GenBank/DDBJ databases">
        <authorList>
            <consortium name="Pathogen Informatics"/>
        </authorList>
    </citation>
    <scope>NUCLEOTIDE SEQUENCE [LARGE SCALE GENOMIC DNA]</scope>
    <source>
        <strain evidence="5 9">2789STDY5608835</strain>
        <strain evidence="4 10">2789STDY5608887</strain>
    </source>
</reference>
<evidence type="ECO:0000313" key="7">
    <source>
        <dbReference type="EMBL" id="RHC99149.1"/>
    </source>
</evidence>
<evidence type="ECO:0000313" key="9">
    <source>
        <dbReference type="Proteomes" id="UP000095395"/>
    </source>
</evidence>
<dbReference type="NCBIfam" id="TIGR02844">
    <property type="entry name" value="spore_III_D"/>
    <property type="match status" value="1"/>
</dbReference>
<dbReference type="Proteomes" id="UP000283701">
    <property type="component" value="Unassembled WGS sequence"/>
</dbReference>
<dbReference type="AlphaFoldDB" id="A0A174CXU9"/>
<dbReference type="EMBL" id="QSFX01000008">
    <property type="protein sequence ID" value="RHA89855.1"/>
    <property type="molecule type" value="Genomic_DNA"/>
</dbReference>
<evidence type="ECO:0000313" key="11">
    <source>
        <dbReference type="Proteomes" id="UP000266391"/>
    </source>
</evidence>
<dbReference type="PROSITE" id="PS00894">
    <property type="entry name" value="HTH_DEOR_1"/>
    <property type="match status" value="1"/>
</dbReference>
<evidence type="ECO:0000256" key="1">
    <source>
        <dbReference type="ARBA" id="ARBA00023015"/>
    </source>
</evidence>
<dbReference type="OrthoDB" id="1682956at2"/>
<keyword evidence="2" id="KW-0238">DNA-binding</keyword>
<evidence type="ECO:0000313" key="5">
    <source>
        <dbReference type="EMBL" id="CUO18094.1"/>
    </source>
</evidence>
<dbReference type="Proteomes" id="UP000266391">
    <property type="component" value="Unassembled WGS sequence"/>
</dbReference>
<dbReference type="EMBL" id="CYXX01000004">
    <property type="protein sequence ID" value="CUM84394.1"/>
    <property type="molecule type" value="Genomic_DNA"/>
</dbReference>
<dbReference type="Proteomes" id="UP000095453">
    <property type="component" value="Unassembled WGS sequence"/>
</dbReference>
<name>A0A174CXU9_9FIRM</name>
<dbReference type="GO" id="GO:0003677">
    <property type="term" value="F:DNA binding"/>
    <property type="evidence" value="ECO:0007669"/>
    <property type="project" value="UniProtKB-KW"/>
</dbReference>
<proteinExistence type="predicted"/>
<evidence type="ECO:0000313" key="8">
    <source>
        <dbReference type="EMBL" id="RHF85506.1"/>
    </source>
</evidence>
<evidence type="ECO:0000313" key="10">
    <source>
        <dbReference type="Proteomes" id="UP000095453"/>
    </source>
</evidence>
<dbReference type="GO" id="GO:0003700">
    <property type="term" value="F:DNA-binding transcription factor activity"/>
    <property type="evidence" value="ECO:0007669"/>
    <property type="project" value="InterPro"/>
</dbReference>
<keyword evidence="3" id="KW-0804">Transcription</keyword>
<organism evidence="5 9">
    <name type="scientific">Roseburia inulinivorans</name>
    <dbReference type="NCBI Taxonomy" id="360807"/>
    <lineage>
        <taxon>Bacteria</taxon>
        <taxon>Bacillati</taxon>
        <taxon>Bacillota</taxon>
        <taxon>Clostridia</taxon>
        <taxon>Lachnospirales</taxon>
        <taxon>Lachnospiraceae</taxon>
        <taxon>Roseburia</taxon>
    </lineage>
</organism>
<dbReference type="EMBL" id="CYYR01000017">
    <property type="protein sequence ID" value="CUO18094.1"/>
    <property type="molecule type" value="Genomic_DNA"/>
</dbReference>
<gene>
    <name evidence="5" type="primary">spoIIID</name>
    <name evidence="8" type="ORF">DW654_05785</name>
    <name evidence="7" type="ORF">DW813_15400</name>
    <name evidence="6" type="ORF">DW914_06430</name>
    <name evidence="5" type="ORF">ERS852392_02406</name>
    <name evidence="4" type="ORF">ERS852444_00742</name>
</gene>
<dbReference type="Proteomes" id="UP000095395">
    <property type="component" value="Unassembled WGS sequence"/>
</dbReference>
<dbReference type="Proteomes" id="UP000283492">
    <property type="component" value="Unassembled WGS sequence"/>
</dbReference>
<evidence type="ECO:0000256" key="3">
    <source>
        <dbReference type="ARBA" id="ARBA00023163"/>
    </source>
</evidence>
<evidence type="ECO:0000313" key="6">
    <source>
        <dbReference type="EMBL" id="RHA89855.1"/>
    </source>
</evidence>
<protein>
    <submittedName>
        <fullName evidence="5">14 kDa transcription factor</fullName>
    </submittedName>
    <submittedName>
        <fullName evidence="6">Sporulation transcriptional regulator SpoIIID</fullName>
    </submittedName>
</protein>
<reference evidence="11 12" key="2">
    <citation type="submission" date="2018-08" db="EMBL/GenBank/DDBJ databases">
        <title>A genome reference for cultivated species of the human gut microbiota.</title>
        <authorList>
            <person name="Zou Y."/>
            <person name="Xue W."/>
            <person name="Luo G."/>
        </authorList>
    </citation>
    <scope>NUCLEOTIDE SEQUENCE [LARGE SCALE GENOMIC DNA]</scope>
    <source>
        <strain evidence="8 13">AM23-23AC</strain>
        <strain evidence="7 11">AM32-8LB</strain>
        <strain evidence="6 12">AM42-1AC</strain>
    </source>
</reference>
<dbReference type="InterPro" id="IPR018356">
    <property type="entry name" value="Tscrpt_reg_HTH_DeoR_CS"/>
</dbReference>
<evidence type="ECO:0000313" key="12">
    <source>
        <dbReference type="Proteomes" id="UP000283492"/>
    </source>
</evidence>
<evidence type="ECO:0000313" key="4">
    <source>
        <dbReference type="EMBL" id="CUM84394.1"/>
    </source>
</evidence>
<dbReference type="EMBL" id="QRHP01000004">
    <property type="protein sequence ID" value="RHF85506.1"/>
    <property type="molecule type" value="Genomic_DNA"/>
</dbReference>
<evidence type="ECO:0000256" key="2">
    <source>
        <dbReference type="ARBA" id="ARBA00023125"/>
    </source>
</evidence>
<keyword evidence="1" id="KW-0805">Transcription regulation</keyword>